<dbReference type="STRING" id="1234679.BN424_3528"/>
<protein>
    <submittedName>
        <fullName evidence="1">Uncharacterized protein</fullName>
    </submittedName>
</protein>
<organism evidence="1 2">
    <name type="scientific">Carnobacterium maltaromaticum LMA28</name>
    <dbReference type="NCBI Taxonomy" id="1234679"/>
    <lineage>
        <taxon>Bacteria</taxon>
        <taxon>Bacillati</taxon>
        <taxon>Bacillota</taxon>
        <taxon>Bacilli</taxon>
        <taxon>Lactobacillales</taxon>
        <taxon>Carnobacteriaceae</taxon>
        <taxon>Carnobacterium</taxon>
    </lineage>
</organism>
<dbReference type="KEGG" id="cml:BN424_3528"/>
<evidence type="ECO:0000313" key="2">
    <source>
        <dbReference type="Proteomes" id="UP000000212"/>
    </source>
</evidence>
<evidence type="ECO:0000313" key="1">
    <source>
        <dbReference type="EMBL" id="CCO12947.2"/>
    </source>
</evidence>
<dbReference type="AlphaFoldDB" id="K8E7N0"/>
<keyword evidence="2" id="KW-1185">Reference proteome</keyword>
<reference evidence="2" key="1">
    <citation type="journal article" date="2013" name="Genome Announc.">
        <title>Complete Chromosome Sequence of Carnobacterium maltaromaticum LMA 28.</title>
        <authorList>
            <person name="Cailliez-Grimal C."/>
            <person name="Chaillou S."/>
            <person name="Anba-Mondoloni J."/>
            <person name="Loux V."/>
            <person name="Afzal M.I."/>
            <person name="Rahman A."/>
            <person name="Kergourlay G."/>
            <person name="Champomier-Verges M.C."/>
            <person name="Zagorec M."/>
            <person name="Dalgaard P."/>
            <person name="Leisner J.J."/>
            <person name="Prevost H."/>
            <person name="Revol-Junelles A.M."/>
            <person name="Borges F."/>
        </authorList>
    </citation>
    <scope>NUCLEOTIDE SEQUENCE</scope>
    <source>
        <strain evidence="2">LMA28</strain>
    </source>
</reference>
<name>K8E7N0_CARML</name>
<dbReference type="Proteomes" id="UP000000212">
    <property type="component" value="Chromosome"/>
</dbReference>
<dbReference type="EMBL" id="HE999757">
    <property type="protein sequence ID" value="CCO12947.2"/>
    <property type="molecule type" value="Genomic_DNA"/>
</dbReference>
<dbReference type="HOGENOM" id="CLU_3150806_0_0_9"/>
<sequence>MIPTLFLVVIRKKQFVGDLSTYLFFSQLIVNIKINSILKRSLKLLAFY</sequence>
<proteinExistence type="predicted"/>
<accession>K8E7N0</accession>
<gene>
    <name evidence="1" type="ORF">BN424_3528</name>
</gene>